<dbReference type="Proteomes" id="UP000008694">
    <property type="component" value="Unassembled WGS sequence"/>
</dbReference>
<dbReference type="PANTHER" id="PTHR48449:SF1">
    <property type="entry name" value="DUF1985 DOMAIN-CONTAINING PROTEIN"/>
    <property type="match status" value="1"/>
</dbReference>
<feature type="region of interest" description="Disordered" evidence="2">
    <location>
        <begin position="152"/>
        <end position="186"/>
    </location>
</feature>
<protein>
    <submittedName>
        <fullName evidence="3">Predicted protein</fullName>
    </submittedName>
</protein>
<evidence type="ECO:0000313" key="3">
    <source>
        <dbReference type="EMBL" id="EFH63020.1"/>
    </source>
</evidence>
<feature type="compositionally biased region" description="Polar residues" evidence="2">
    <location>
        <begin position="364"/>
        <end position="376"/>
    </location>
</feature>
<name>D7KYR7_ARALL</name>
<reference evidence="4" key="1">
    <citation type="journal article" date="2011" name="Nat. Genet.">
        <title>The Arabidopsis lyrata genome sequence and the basis of rapid genome size change.</title>
        <authorList>
            <person name="Hu T.T."/>
            <person name="Pattyn P."/>
            <person name="Bakker E.G."/>
            <person name="Cao J."/>
            <person name="Cheng J.-F."/>
            <person name="Clark R.M."/>
            <person name="Fahlgren N."/>
            <person name="Fawcett J.A."/>
            <person name="Grimwood J."/>
            <person name="Gundlach H."/>
            <person name="Haberer G."/>
            <person name="Hollister J.D."/>
            <person name="Ossowski S."/>
            <person name="Ottilar R.P."/>
            <person name="Salamov A.A."/>
            <person name="Schneeberger K."/>
            <person name="Spannagl M."/>
            <person name="Wang X."/>
            <person name="Yang L."/>
            <person name="Nasrallah M.E."/>
            <person name="Bergelson J."/>
            <person name="Carrington J.C."/>
            <person name="Gaut B.S."/>
            <person name="Schmutz J."/>
            <person name="Mayer K.F.X."/>
            <person name="Van de Peer Y."/>
            <person name="Grigoriev I.V."/>
            <person name="Nordborg M."/>
            <person name="Weigel D."/>
            <person name="Guo Y.-L."/>
        </authorList>
    </citation>
    <scope>NUCLEOTIDE SEQUENCE [LARGE SCALE GENOMIC DNA]</scope>
    <source>
        <strain evidence="4">cv. MN47</strain>
    </source>
</reference>
<gene>
    <name evidence="3" type="ORF">ARALYDRAFT_675639</name>
</gene>
<dbReference type="STRING" id="81972.D7KYR7"/>
<feature type="coiled-coil region" evidence="1">
    <location>
        <begin position="191"/>
        <end position="236"/>
    </location>
</feature>
<dbReference type="HOGENOM" id="CLU_409037_0_0_1"/>
<sequence>MQPAPKVFGKNTDQIKAFAQQFKQQTIRLQGFPLALQLLAYRNISGMAEALTDPSDHRDFVSWSSSKIPKQSTALTIIHSVEQTETLCVDPLVYVSLNQEVFDWDDEVKDKRVDYLLDKVSKGYRFSKREWPGGDCSTNLIGVIKQKASIVKKKPVKPRSKKKTLSVEKNPSSSKRRRSARHSKRFDPLSRDDLVARVECLESELVQIKSAFDLQVQRLSSHADKLEKRFQSMKSQRFRKKSFLAVSARKVLRQTFLPFSKQPADTVTAPVASKSNDEGLSGVDPSTNGTQVKSGGVSGLDNSIQREVLIGNDESGKGNSDKECNTDEFGDTTLGDTDSESSADESSDYDEGESKSHTDEPSKDASSSELNVQVQPQHKDDAPMDIDNTTTDLIDRLLGANNASKPQTVQVDMDIDPPTALVPPGSSPNVHIDNSVVSGDALVPVDNTEDLINYTFGNPHGFTDKDVFETPFAQQVAVWNPSSFFSSIINSNVPIQQDLSASLTSKLTSELDMTLPIFDTSSKQQKDGTGVLPIYGEAKTSSCLILPIISAQQEKKDMMLTICDTSSKQQKEGTEEHPIFDTATKSSCLILPISSSQQEQKDMRLPIFDTTSKQQKEGTEELPIFDTATKSSCLILPISSSQQAMSMLMTTKIIWMEMKIQKRVMAMGTLSR</sequence>
<dbReference type="Gramene" id="Al_scaffold_0002_789">
    <property type="protein sequence ID" value="Al_scaffold_0002_789"/>
    <property type="gene ID" value="Al_scaffold_0002_789"/>
</dbReference>
<feature type="compositionally biased region" description="Acidic residues" evidence="2">
    <location>
        <begin position="337"/>
        <end position="351"/>
    </location>
</feature>
<dbReference type="AlphaFoldDB" id="D7KYR7"/>
<feature type="compositionally biased region" description="Basic and acidic residues" evidence="2">
    <location>
        <begin position="352"/>
        <end position="363"/>
    </location>
</feature>
<dbReference type="PANTHER" id="PTHR48449">
    <property type="entry name" value="DUF1985 DOMAIN-CONTAINING PROTEIN"/>
    <property type="match status" value="1"/>
</dbReference>
<feature type="compositionally biased region" description="Basic and acidic residues" evidence="2">
    <location>
        <begin position="314"/>
        <end position="325"/>
    </location>
</feature>
<evidence type="ECO:0000256" key="1">
    <source>
        <dbReference type="SAM" id="Coils"/>
    </source>
</evidence>
<keyword evidence="1" id="KW-0175">Coiled coil</keyword>
<feature type="compositionally biased region" description="Polar residues" evidence="2">
    <location>
        <begin position="284"/>
        <end position="293"/>
    </location>
</feature>
<accession>D7KYR7</accession>
<feature type="region of interest" description="Disordered" evidence="2">
    <location>
        <begin position="263"/>
        <end position="385"/>
    </location>
</feature>
<evidence type="ECO:0000313" key="4">
    <source>
        <dbReference type="Proteomes" id="UP000008694"/>
    </source>
</evidence>
<organism evidence="4">
    <name type="scientific">Arabidopsis lyrata subsp. lyrata</name>
    <name type="common">Lyre-leaved rock-cress</name>
    <dbReference type="NCBI Taxonomy" id="81972"/>
    <lineage>
        <taxon>Eukaryota</taxon>
        <taxon>Viridiplantae</taxon>
        <taxon>Streptophyta</taxon>
        <taxon>Embryophyta</taxon>
        <taxon>Tracheophyta</taxon>
        <taxon>Spermatophyta</taxon>
        <taxon>Magnoliopsida</taxon>
        <taxon>eudicotyledons</taxon>
        <taxon>Gunneridae</taxon>
        <taxon>Pentapetalae</taxon>
        <taxon>rosids</taxon>
        <taxon>malvids</taxon>
        <taxon>Brassicales</taxon>
        <taxon>Brassicaceae</taxon>
        <taxon>Camelineae</taxon>
        <taxon>Arabidopsis</taxon>
    </lineage>
</organism>
<evidence type="ECO:0000256" key="2">
    <source>
        <dbReference type="SAM" id="MobiDB-lite"/>
    </source>
</evidence>
<feature type="compositionally biased region" description="Basic residues" evidence="2">
    <location>
        <begin position="174"/>
        <end position="184"/>
    </location>
</feature>
<feature type="compositionally biased region" description="Basic residues" evidence="2">
    <location>
        <begin position="152"/>
        <end position="164"/>
    </location>
</feature>
<proteinExistence type="predicted"/>
<dbReference type="EMBL" id="GL348714">
    <property type="protein sequence ID" value="EFH63020.1"/>
    <property type="molecule type" value="Genomic_DNA"/>
</dbReference>
<keyword evidence="4" id="KW-1185">Reference proteome</keyword>